<dbReference type="InterPro" id="IPR029058">
    <property type="entry name" value="AB_hydrolase_fold"/>
</dbReference>
<dbReference type="PROSITE" id="PS00941">
    <property type="entry name" value="CARBOXYLESTERASE_B_2"/>
    <property type="match status" value="1"/>
</dbReference>
<dbReference type="SUPFAM" id="SSF53474">
    <property type="entry name" value="alpha/beta-Hydrolases"/>
    <property type="match status" value="1"/>
</dbReference>
<dbReference type="EMBL" id="LFJN01000028">
    <property type="protein sequence ID" value="KPI36781.1"/>
    <property type="molecule type" value="Genomic_DNA"/>
</dbReference>
<dbReference type="InterPro" id="IPR002018">
    <property type="entry name" value="CarbesteraseB"/>
</dbReference>
<dbReference type="Gene3D" id="3.40.50.1820">
    <property type="entry name" value="alpha/beta hydrolase"/>
    <property type="match status" value="1"/>
</dbReference>
<name>A0A0N0NJB2_9EURO</name>
<gene>
    <name evidence="3" type="ORF">AB675_11878</name>
</gene>
<feature type="region of interest" description="Disordered" evidence="1">
    <location>
        <begin position="1"/>
        <end position="22"/>
    </location>
</feature>
<keyword evidence="4" id="KW-1185">Reference proteome</keyword>
<dbReference type="VEuPathDB" id="FungiDB:AB675_11878"/>
<dbReference type="ESTHER" id="9euro-a0a0n0njb2">
    <property type="family name" value="Fungal_carboxylesterase_lipase"/>
</dbReference>
<sequence length="563" mass="62942">MGSAHSTQHTHIHETSLGKLKGIEARDSSGKPIYHRYAKVPYALPPVGSRRWRHPQPLPVDFSFSDSNGQPGDYTAFGPICPQPVYGHSAAVLANPDAIPKIQNEQSEDCLYLNIFVPAGKPPPGGWAVQFYIHGGWLQVGHAMQGHDLDPIDLLRESTPRIICSPTYRLNLFGFLGGSELASLKEDPSPSNFGLWDQRAALEFVHRHIAHFGGNPSNISCGGLSAGANSTFFQLYHDIHLPPSQRIIKRVYLWSNAVAIQPASTTSTQLTTQFNELCTVNSISPTLPIREKLSRLRAIPAADLNASITRLKQHTFRSSTDDAFIPSTFLHSLHSGHFTTLLAKHNISVLLGECAHEAELYKLVNPPSDYPGLLVQLANYYPKPVYEAMLPHFNVPPKDSKDVAAWQDVFAQMTGAGQVHIPERGLTHLLLHPPSSPGVAALPPQNLHRYRIEWRAKGMDAWVQPQLGVCHGADTPIWWCSGWRAGYDETDRRNVLEFIRPFGEFLEGRDVAWGSKKGDQERRIRVFGKDGRTMEDVEDGNWERWMPVWESIWESQRQEVARL</sequence>
<dbReference type="OrthoDB" id="6846267at2759"/>
<dbReference type="GeneID" id="28732643"/>
<evidence type="ECO:0000256" key="1">
    <source>
        <dbReference type="SAM" id="MobiDB-lite"/>
    </source>
</evidence>
<organism evidence="3 4">
    <name type="scientific">Cyphellophora attinorum</name>
    <dbReference type="NCBI Taxonomy" id="1664694"/>
    <lineage>
        <taxon>Eukaryota</taxon>
        <taxon>Fungi</taxon>
        <taxon>Dikarya</taxon>
        <taxon>Ascomycota</taxon>
        <taxon>Pezizomycotina</taxon>
        <taxon>Eurotiomycetes</taxon>
        <taxon>Chaetothyriomycetidae</taxon>
        <taxon>Chaetothyriales</taxon>
        <taxon>Cyphellophoraceae</taxon>
        <taxon>Cyphellophora</taxon>
    </lineage>
</organism>
<dbReference type="PANTHER" id="PTHR43142:SF8">
    <property type="entry name" value="CARBOXYLIC ESTER HYDROLASE"/>
    <property type="match status" value="1"/>
</dbReference>
<protein>
    <submittedName>
        <fullName evidence="3">Putative esterase/lipase</fullName>
    </submittedName>
</protein>
<dbReference type="PANTHER" id="PTHR43142">
    <property type="entry name" value="CARBOXYLIC ESTER HYDROLASE"/>
    <property type="match status" value="1"/>
</dbReference>
<dbReference type="Pfam" id="PF00135">
    <property type="entry name" value="COesterase"/>
    <property type="match status" value="1"/>
</dbReference>
<accession>A0A0N0NJB2</accession>
<feature type="compositionally biased region" description="Basic and acidic residues" evidence="1">
    <location>
        <begin position="11"/>
        <end position="22"/>
    </location>
</feature>
<dbReference type="InterPro" id="IPR019819">
    <property type="entry name" value="Carboxylesterase_B_CS"/>
</dbReference>
<evidence type="ECO:0000259" key="2">
    <source>
        <dbReference type="Pfam" id="PF00135"/>
    </source>
</evidence>
<evidence type="ECO:0000313" key="4">
    <source>
        <dbReference type="Proteomes" id="UP000038010"/>
    </source>
</evidence>
<dbReference type="STRING" id="1664694.A0A0N0NJB2"/>
<comment type="caution">
    <text evidence="3">The sequence shown here is derived from an EMBL/GenBank/DDBJ whole genome shotgun (WGS) entry which is preliminary data.</text>
</comment>
<proteinExistence type="predicted"/>
<evidence type="ECO:0000313" key="3">
    <source>
        <dbReference type="EMBL" id="KPI36781.1"/>
    </source>
</evidence>
<feature type="domain" description="Carboxylesterase type B" evidence="2">
    <location>
        <begin position="12"/>
        <end position="361"/>
    </location>
</feature>
<dbReference type="RefSeq" id="XP_017996744.1">
    <property type="nucleotide sequence ID" value="XM_018140762.1"/>
</dbReference>
<dbReference type="Proteomes" id="UP000038010">
    <property type="component" value="Unassembled WGS sequence"/>
</dbReference>
<dbReference type="AlphaFoldDB" id="A0A0N0NJB2"/>
<reference evidence="3 4" key="1">
    <citation type="submission" date="2015-06" db="EMBL/GenBank/DDBJ databases">
        <title>Draft genome of the ant-associated black yeast Phialophora attae CBS 131958.</title>
        <authorList>
            <person name="Moreno L.F."/>
            <person name="Stielow B.J."/>
            <person name="de Hoog S."/>
            <person name="Vicente V.A."/>
            <person name="Weiss V.A."/>
            <person name="de Vries M."/>
            <person name="Cruz L.M."/>
            <person name="Souza E.M."/>
        </authorList>
    </citation>
    <scope>NUCLEOTIDE SEQUENCE [LARGE SCALE GENOMIC DNA]</scope>
    <source>
        <strain evidence="3 4">CBS 131958</strain>
    </source>
</reference>